<dbReference type="GO" id="GO:0016787">
    <property type="term" value="F:hydrolase activity"/>
    <property type="evidence" value="ECO:0007669"/>
    <property type="project" value="UniProtKB-KW"/>
</dbReference>
<sequence length="308" mass="33564">MDPASALGRCRIMQANSQQSVSSMPNMMLPGASVRDIVSKAQRDYRIFVWQPAVGQLHDKMPVVYLLDGNGTFPIATSAVALQSRRPERTGVQPAIVVGIGYPTTLWLDAERRTYDYTPPVPEDALPQRPDRGGWTRTGGADEFLDFIADELQPMIAAEFGADRDQSALFGHSFGGLFVLHTLFTRPALFRNYAAASPSIWFGGDHLQQAKARFMAAKPTVPTRRLLVTVGGLEQAEAQSADGASADYDSWIRRNKMVENAKGLAADLATMDPAALAVTYTEFEDENHASVLPAAISRALRFSLMSGT</sequence>
<comment type="similarity">
    <text evidence="1">Belongs to the esterase D family.</text>
</comment>
<name>A0ABX8A9T0_9BRAD</name>
<keyword evidence="2 3" id="KW-0378">Hydrolase</keyword>
<dbReference type="PANTHER" id="PTHR40841:SF2">
    <property type="entry name" value="SIDEROPHORE-DEGRADING ESTERASE (EUROFUNG)"/>
    <property type="match status" value="1"/>
</dbReference>
<protein>
    <submittedName>
        <fullName evidence="3">Alpha/beta hydrolase</fullName>
    </submittedName>
</protein>
<dbReference type="InterPro" id="IPR029058">
    <property type="entry name" value="AB_hydrolase_fold"/>
</dbReference>
<dbReference type="Gene3D" id="3.40.50.1820">
    <property type="entry name" value="alpha/beta hydrolase"/>
    <property type="match status" value="1"/>
</dbReference>
<evidence type="ECO:0000313" key="4">
    <source>
        <dbReference type="Proteomes" id="UP000682843"/>
    </source>
</evidence>
<dbReference type="EMBL" id="CP036498">
    <property type="protein sequence ID" value="QUS38570.1"/>
    <property type="molecule type" value="Genomic_DNA"/>
</dbReference>
<keyword evidence="4" id="KW-1185">Reference proteome</keyword>
<evidence type="ECO:0000256" key="1">
    <source>
        <dbReference type="ARBA" id="ARBA00005622"/>
    </source>
</evidence>
<dbReference type="SUPFAM" id="SSF53474">
    <property type="entry name" value="alpha/beta-Hydrolases"/>
    <property type="match status" value="1"/>
</dbReference>
<evidence type="ECO:0000256" key="2">
    <source>
        <dbReference type="ARBA" id="ARBA00022801"/>
    </source>
</evidence>
<dbReference type="InterPro" id="IPR000801">
    <property type="entry name" value="Esterase-like"/>
</dbReference>
<accession>A0ABX8A9T0</accession>
<organism evidence="3 4">
    <name type="scientific">Tardiphaga alba</name>
    <dbReference type="NCBI Taxonomy" id="340268"/>
    <lineage>
        <taxon>Bacteria</taxon>
        <taxon>Pseudomonadati</taxon>
        <taxon>Pseudomonadota</taxon>
        <taxon>Alphaproteobacteria</taxon>
        <taxon>Hyphomicrobiales</taxon>
        <taxon>Nitrobacteraceae</taxon>
        <taxon>Tardiphaga</taxon>
    </lineage>
</organism>
<dbReference type="InterPro" id="IPR052558">
    <property type="entry name" value="Siderophore_Hydrolase_D"/>
</dbReference>
<dbReference type="PANTHER" id="PTHR40841">
    <property type="entry name" value="SIDEROPHORE TRIACETYLFUSARININE C ESTERASE"/>
    <property type="match status" value="1"/>
</dbReference>
<dbReference type="Proteomes" id="UP000682843">
    <property type="component" value="Chromosome"/>
</dbReference>
<reference evidence="3 4" key="1">
    <citation type="submission" date="2019-02" db="EMBL/GenBank/DDBJ databases">
        <title>Emended description of the genus Rhodopseudomonas and description of Rhodopseudomonas albus sp. nov., a non-phototrophic, heavy-metal-tolerant bacterium isolated from garden soil.</title>
        <authorList>
            <person name="Bao Z."/>
            <person name="Cao W.W."/>
            <person name="Sato Y."/>
            <person name="Nishizawa T."/>
            <person name="Zhao J."/>
            <person name="Guo Y."/>
            <person name="Ohta H."/>
        </authorList>
    </citation>
    <scope>NUCLEOTIDE SEQUENCE [LARGE SCALE GENOMIC DNA]</scope>
    <source>
        <strain evidence="3 4">SK50-23</strain>
    </source>
</reference>
<proteinExistence type="inferred from homology"/>
<dbReference type="Pfam" id="PF00756">
    <property type="entry name" value="Esterase"/>
    <property type="match status" value="1"/>
</dbReference>
<gene>
    <name evidence="3" type="ORF">RPMA_06780</name>
</gene>
<evidence type="ECO:0000313" key="3">
    <source>
        <dbReference type="EMBL" id="QUS38570.1"/>
    </source>
</evidence>